<dbReference type="AlphaFoldDB" id="A0A5A7RAS7"/>
<feature type="region of interest" description="Disordered" evidence="1">
    <location>
        <begin position="643"/>
        <end position="668"/>
    </location>
</feature>
<accession>A0A5A7RAS7</accession>
<dbReference type="Proteomes" id="UP000325081">
    <property type="component" value="Unassembled WGS sequence"/>
</dbReference>
<feature type="compositionally biased region" description="Low complexity" evidence="1">
    <location>
        <begin position="160"/>
        <end position="172"/>
    </location>
</feature>
<comment type="caution">
    <text evidence="2">The sequence shown here is derived from an EMBL/GenBank/DDBJ whole genome shotgun (WGS) entry which is preliminary data.</text>
</comment>
<dbReference type="EMBL" id="BKCP01011070">
    <property type="protein sequence ID" value="GER54410.1"/>
    <property type="molecule type" value="Genomic_DNA"/>
</dbReference>
<dbReference type="OrthoDB" id="758624at2759"/>
<evidence type="ECO:0000256" key="1">
    <source>
        <dbReference type="SAM" id="MobiDB-lite"/>
    </source>
</evidence>
<keyword evidence="3" id="KW-1185">Reference proteome</keyword>
<feature type="region of interest" description="Disordered" evidence="1">
    <location>
        <begin position="1"/>
        <end position="29"/>
    </location>
</feature>
<reference evidence="3" key="1">
    <citation type="journal article" date="2019" name="Curr. Biol.">
        <title>Genome Sequence of Striga asiatica Provides Insight into the Evolution of Plant Parasitism.</title>
        <authorList>
            <person name="Yoshida S."/>
            <person name="Kim S."/>
            <person name="Wafula E.K."/>
            <person name="Tanskanen J."/>
            <person name="Kim Y.M."/>
            <person name="Honaas L."/>
            <person name="Yang Z."/>
            <person name="Spallek T."/>
            <person name="Conn C.E."/>
            <person name="Ichihashi Y."/>
            <person name="Cheong K."/>
            <person name="Cui S."/>
            <person name="Der J.P."/>
            <person name="Gundlach H."/>
            <person name="Jiao Y."/>
            <person name="Hori C."/>
            <person name="Ishida J.K."/>
            <person name="Kasahara H."/>
            <person name="Kiba T."/>
            <person name="Kim M.S."/>
            <person name="Koo N."/>
            <person name="Laohavisit A."/>
            <person name="Lee Y.H."/>
            <person name="Lumba S."/>
            <person name="McCourt P."/>
            <person name="Mortimer J.C."/>
            <person name="Mutuku J.M."/>
            <person name="Nomura T."/>
            <person name="Sasaki-Sekimoto Y."/>
            <person name="Seto Y."/>
            <person name="Wang Y."/>
            <person name="Wakatake T."/>
            <person name="Sakakibara H."/>
            <person name="Demura T."/>
            <person name="Yamaguchi S."/>
            <person name="Yoneyama K."/>
            <person name="Manabe R.I."/>
            <person name="Nelson D.C."/>
            <person name="Schulman A.H."/>
            <person name="Timko M.P."/>
            <person name="dePamphilis C.W."/>
            <person name="Choi D."/>
            <person name="Shirasu K."/>
        </authorList>
    </citation>
    <scope>NUCLEOTIDE SEQUENCE [LARGE SCALE GENOMIC DNA]</scope>
    <source>
        <strain evidence="3">cv. UVA1</strain>
    </source>
</reference>
<dbReference type="InterPro" id="IPR008004">
    <property type="entry name" value="OCTOPUS-like"/>
</dbReference>
<evidence type="ECO:0000313" key="3">
    <source>
        <dbReference type="Proteomes" id="UP000325081"/>
    </source>
</evidence>
<dbReference type="PANTHER" id="PTHR31659:SF9">
    <property type="entry name" value="PROTEIN: UPF0503-LIKE PROTEIN, PUTATIVE (DUF740)-RELATED"/>
    <property type="match status" value="1"/>
</dbReference>
<evidence type="ECO:0000313" key="2">
    <source>
        <dbReference type="EMBL" id="GER54410.1"/>
    </source>
</evidence>
<feature type="compositionally biased region" description="Pro residues" evidence="1">
    <location>
        <begin position="10"/>
        <end position="19"/>
    </location>
</feature>
<feature type="region of interest" description="Disordered" evidence="1">
    <location>
        <begin position="549"/>
        <end position="568"/>
    </location>
</feature>
<dbReference type="PANTHER" id="PTHR31659">
    <property type="entry name" value="PROTEIN: UPF0503-LIKE PROTEIN, PUTATIVE (DUF740)-RELATED"/>
    <property type="match status" value="1"/>
</dbReference>
<feature type="region of interest" description="Disordered" evidence="1">
    <location>
        <begin position="144"/>
        <end position="236"/>
    </location>
</feature>
<dbReference type="Pfam" id="PF05340">
    <property type="entry name" value="DUF740"/>
    <property type="match status" value="1"/>
</dbReference>
<feature type="compositionally biased region" description="Basic and acidic residues" evidence="1">
    <location>
        <begin position="217"/>
        <end position="227"/>
    </location>
</feature>
<sequence>MSNLTSTDPTAPPPQPPRPSTSGCDRHPDEQFTGFCPSCLVERLSTLDTSSIAPSSSHRPSSAAAAASAFKSLFTATSRATNFAAPPPPPPKPLKPATFLPELRRSKSFSASKNEALGQSLEPHRKSCDVRAKNTLWSLFSLDDESKTSTSNINWPLAAPSSSSHQNPQISSAKPIESALPNKPISGEIESEIEEDFKDPPENLEAIVAPSDDGGDRDEIRPADDSHFQNPRNPVGINANISEIVEEKPESSSNPKPMNHRTDLLTHPHAKKTSGVGGFWAAASVFSNKWRKWRHKQKVKKQNTSKHLARFRAEKPIPRHYRDTQSEIADYGFGRRSIDVDPRFSLDVPRISFDDPRYSFDEPRASWDGYMTGRNFPKIPPMVSVLENGPSTRVPRADMQIPLDPPAFFSGENLPGGSAQTRDYYLDSSSRRRKSLDRSSSIRKTAAAVVAEIDELKMASSSNAKVLPTNLVGDSYPNSLRDDASETFELSSGFREGILGNAEKKESKKSKKWGWKIWGFLHKKGRKEEDEDDKYSKYSSANGVDRSWSQSWQELRREGNNNNGLSRNVARSNSSVSWRHAGPFGPAFVNGRRSSVDAYGNNNNNNGRRSDFTVVDKNRNNARYSPSHLDNGLLRFYLTPTRANRRGGTGKVKPANPHSVGRSVMRLY</sequence>
<gene>
    <name evidence="2" type="ORF">STAS_31980</name>
</gene>
<proteinExistence type="predicted"/>
<name>A0A5A7RAS7_STRAF</name>
<dbReference type="GO" id="GO:0005886">
    <property type="term" value="C:plasma membrane"/>
    <property type="evidence" value="ECO:0007669"/>
    <property type="project" value="TreeGrafter"/>
</dbReference>
<protein>
    <submittedName>
        <fullName evidence="2">Uncharacterized protein</fullName>
    </submittedName>
</protein>
<organism evidence="2 3">
    <name type="scientific">Striga asiatica</name>
    <name type="common">Asiatic witchweed</name>
    <name type="synonym">Buchnera asiatica</name>
    <dbReference type="NCBI Taxonomy" id="4170"/>
    <lineage>
        <taxon>Eukaryota</taxon>
        <taxon>Viridiplantae</taxon>
        <taxon>Streptophyta</taxon>
        <taxon>Embryophyta</taxon>
        <taxon>Tracheophyta</taxon>
        <taxon>Spermatophyta</taxon>
        <taxon>Magnoliopsida</taxon>
        <taxon>eudicotyledons</taxon>
        <taxon>Gunneridae</taxon>
        <taxon>Pentapetalae</taxon>
        <taxon>asterids</taxon>
        <taxon>lamiids</taxon>
        <taxon>Lamiales</taxon>
        <taxon>Orobanchaceae</taxon>
        <taxon>Buchnereae</taxon>
        <taxon>Striga</taxon>
    </lineage>
</organism>